<dbReference type="AlphaFoldDB" id="A0AAE3P4H7"/>
<feature type="domain" description="Class II aldolase/adducin N-terminal" evidence="3">
    <location>
        <begin position="5"/>
        <end position="178"/>
    </location>
</feature>
<evidence type="ECO:0000256" key="1">
    <source>
        <dbReference type="ARBA" id="ARBA00022723"/>
    </source>
</evidence>
<comment type="caution">
    <text evidence="4">The sequence shown here is derived from an EMBL/GenBank/DDBJ whole genome shotgun (WGS) entry which is preliminary data.</text>
</comment>
<dbReference type="SMART" id="SM01007">
    <property type="entry name" value="Aldolase_II"/>
    <property type="match status" value="1"/>
</dbReference>
<dbReference type="Gene3D" id="3.40.225.10">
    <property type="entry name" value="Class II aldolase/adducin N-terminal domain"/>
    <property type="match status" value="1"/>
</dbReference>
<dbReference type="Pfam" id="PF00596">
    <property type="entry name" value="Aldolase_II"/>
    <property type="match status" value="1"/>
</dbReference>
<sequence>MEKLRELCFFTKYLSEKGLISGSEGNVSVRDKEGFWITPSGKIKEILTPEDLSFVDWNGQFIKGKPSSEWGMHYRIYLSNSLAQAIVHTHPIFTLVLNYCGFDFKSFSHFEGKYLLKDIKVLPYLEPGSSELWKFASDLAKNSRVIILSNHGALTWGESLEEAVNLALILEKLCKIEYLKIKLEVGYESKI</sequence>
<dbReference type="Proteomes" id="UP001144110">
    <property type="component" value="Unassembled WGS sequence"/>
</dbReference>
<dbReference type="InterPro" id="IPR050197">
    <property type="entry name" value="Aldolase_class_II_sugar_metab"/>
</dbReference>
<dbReference type="InterPro" id="IPR001303">
    <property type="entry name" value="Aldolase_II/adducin_N"/>
</dbReference>
<dbReference type="GO" id="GO:0005829">
    <property type="term" value="C:cytosol"/>
    <property type="evidence" value="ECO:0007669"/>
    <property type="project" value="TreeGrafter"/>
</dbReference>
<name>A0AAE3P4H7_9BACT</name>
<dbReference type="PANTHER" id="PTHR22789:SF0">
    <property type="entry name" value="3-OXO-TETRONATE 4-PHOSPHATE DECARBOXYLASE-RELATED"/>
    <property type="match status" value="1"/>
</dbReference>
<evidence type="ECO:0000259" key="3">
    <source>
        <dbReference type="SMART" id="SM01007"/>
    </source>
</evidence>
<evidence type="ECO:0000313" key="4">
    <source>
        <dbReference type="EMBL" id="MDF2953133.1"/>
    </source>
</evidence>
<reference evidence="4" key="1">
    <citation type="submission" date="2022-11" db="EMBL/GenBank/DDBJ databases">
        <title>Candidatus Alkanophaga archaea from heated hydrothermal vent sediment oxidize petroleum alkanes.</title>
        <authorList>
            <person name="Zehnle H."/>
            <person name="Laso-Perez R."/>
            <person name="Lipp J."/>
            <person name="Teske A."/>
            <person name="Wegener G."/>
        </authorList>
    </citation>
    <scope>NUCLEOTIDE SEQUENCE</scope>
    <source>
        <strain evidence="4">MCA70</strain>
    </source>
</reference>
<protein>
    <submittedName>
        <fullName evidence="4">5-methylthioribulose/5-deoxyribulose/Fuculose 1-phosphate aldolase</fullName>
    </submittedName>
</protein>
<dbReference type="EMBL" id="JAPHEG010000001">
    <property type="protein sequence ID" value="MDF2953133.1"/>
    <property type="molecule type" value="Genomic_DNA"/>
</dbReference>
<gene>
    <name evidence="4" type="ORF">OD816_000378</name>
</gene>
<dbReference type="InterPro" id="IPR036409">
    <property type="entry name" value="Aldolase_II/adducin_N_sf"/>
</dbReference>
<organism evidence="4 5">
    <name type="scientific">Candidatus Thermodesulfobacterium syntrophicum</name>
    <dbReference type="NCBI Taxonomy" id="3060442"/>
    <lineage>
        <taxon>Bacteria</taxon>
        <taxon>Pseudomonadati</taxon>
        <taxon>Thermodesulfobacteriota</taxon>
        <taxon>Thermodesulfobacteria</taxon>
        <taxon>Thermodesulfobacteriales</taxon>
        <taxon>Thermodesulfobacteriaceae</taxon>
        <taxon>Thermodesulfobacterium</taxon>
    </lineage>
</organism>
<dbReference type="GO" id="GO:0046872">
    <property type="term" value="F:metal ion binding"/>
    <property type="evidence" value="ECO:0007669"/>
    <property type="project" value="UniProtKB-KW"/>
</dbReference>
<evidence type="ECO:0000313" key="5">
    <source>
        <dbReference type="Proteomes" id="UP001144110"/>
    </source>
</evidence>
<dbReference type="SUPFAM" id="SSF53639">
    <property type="entry name" value="AraD/HMP-PK domain-like"/>
    <property type="match status" value="1"/>
</dbReference>
<dbReference type="GO" id="GO:0016832">
    <property type="term" value="F:aldehyde-lyase activity"/>
    <property type="evidence" value="ECO:0007669"/>
    <property type="project" value="TreeGrafter"/>
</dbReference>
<dbReference type="PANTHER" id="PTHR22789">
    <property type="entry name" value="FUCULOSE PHOSPHATE ALDOLASE"/>
    <property type="match status" value="1"/>
</dbReference>
<dbReference type="GO" id="GO:0019323">
    <property type="term" value="P:pentose catabolic process"/>
    <property type="evidence" value="ECO:0007669"/>
    <property type="project" value="TreeGrafter"/>
</dbReference>
<keyword evidence="1" id="KW-0479">Metal-binding</keyword>
<evidence type="ECO:0000256" key="2">
    <source>
        <dbReference type="ARBA" id="ARBA00023239"/>
    </source>
</evidence>
<keyword evidence="2" id="KW-0456">Lyase</keyword>
<proteinExistence type="predicted"/>
<accession>A0AAE3P4H7</accession>